<keyword evidence="2" id="KW-1185">Reference proteome</keyword>
<organism evidence="1 2">
    <name type="scientific">Janthinobacterium psychrotolerans</name>
    <dbReference type="NCBI Taxonomy" id="1747903"/>
    <lineage>
        <taxon>Bacteria</taxon>
        <taxon>Pseudomonadati</taxon>
        <taxon>Pseudomonadota</taxon>
        <taxon>Betaproteobacteria</taxon>
        <taxon>Burkholderiales</taxon>
        <taxon>Oxalobacteraceae</taxon>
        <taxon>Janthinobacterium</taxon>
    </lineage>
</organism>
<protein>
    <submittedName>
        <fullName evidence="1">Uncharacterized protein</fullName>
    </submittedName>
</protein>
<evidence type="ECO:0000313" key="1">
    <source>
        <dbReference type="EMBL" id="OBV39969.1"/>
    </source>
</evidence>
<comment type="caution">
    <text evidence="1">The sequence shown here is derived from an EMBL/GenBank/DDBJ whole genome shotgun (WGS) entry which is preliminary data.</text>
</comment>
<dbReference type="AlphaFoldDB" id="A0A1A7C4I7"/>
<dbReference type="RefSeq" id="WP_065307317.1">
    <property type="nucleotide sequence ID" value="NZ_LOCQ01000050.1"/>
</dbReference>
<gene>
    <name evidence="1" type="ORF">ASR47_101324</name>
</gene>
<reference evidence="1 2" key="1">
    <citation type="submission" date="2016-04" db="EMBL/GenBank/DDBJ databases">
        <title>Draft genome sequence of Janthinobacterium psychrotolerans sp. nov., isolated from freshwater sediments in Denmark.</title>
        <authorList>
            <person name="Gong X."/>
            <person name="Skrivergaard S."/>
            <person name="Korsgaard B.S."/>
            <person name="Schreiber L."/>
            <person name="Marshall I.P."/>
            <person name="Finster K."/>
            <person name="Schramm A."/>
        </authorList>
    </citation>
    <scope>NUCLEOTIDE SEQUENCE [LARGE SCALE GENOMIC DNA]</scope>
    <source>
        <strain evidence="1 2">S3-2</strain>
    </source>
</reference>
<dbReference type="STRING" id="1747903.ASR47_101324"/>
<dbReference type="Proteomes" id="UP000092713">
    <property type="component" value="Unassembled WGS sequence"/>
</dbReference>
<proteinExistence type="predicted"/>
<dbReference type="OrthoDB" id="8703123at2"/>
<dbReference type="EMBL" id="LOCQ01000050">
    <property type="protein sequence ID" value="OBV39969.1"/>
    <property type="molecule type" value="Genomic_DNA"/>
</dbReference>
<sequence length="150" mass="16395">MHGKARQLHGYLQAVGALKDDGSAFLCEYLGAVSPDAALTALCAALDLSPEGLSLPRLEAVKCTGAACTPRQWLLERLRPMGEADQQPLDVRLFDGFEREVFDLFDAEPQWHRLVLDGRRSLAGQLGAIWSVYVFGVAGHACLLHCSWDS</sequence>
<accession>A0A1A7C4I7</accession>
<evidence type="ECO:0000313" key="2">
    <source>
        <dbReference type="Proteomes" id="UP000092713"/>
    </source>
</evidence>
<name>A0A1A7C4I7_9BURK</name>